<evidence type="ECO:0000313" key="3">
    <source>
        <dbReference type="EMBL" id="GAX78613.1"/>
    </source>
</evidence>
<reference evidence="3 4" key="1">
    <citation type="submission" date="2017-08" db="EMBL/GenBank/DDBJ databases">
        <title>Acidophilic green algal genome provides insights into adaptation to an acidic environment.</title>
        <authorList>
            <person name="Hirooka S."/>
            <person name="Hirose Y."/>
            <person name="Kanesaki Y."/>
            <person name="Higuchi S."/>
            <person name="Fujiwara T."/>
            <person name="Onuma R."/>
            <person name="Era A."/>
            <person name="Ohbayashi R."/>
            <person name="Uzuka A."/>
            <person name="Nozaki H."/>
            <person name="Yoshikawa H."/>
            <person name="Miyagishima S.Y."/>
        </authorList>
    </citation>
    <scope>NUCLEOTIDE SEQUENCE [LARGE SCALE GENOMIC DNA]</scope>
    <source>
        <strain evidence="3 4">NIES-2499</strain>
    </source>
</reference>
<keyword evidence="4" id="KW-1185">Reference proteome</keyword>
<evidence type="ECO:0000256" key="1">
    <source>
        <dbReference type="SAM" id="Coils"/>
    </source>
</evidence>
<proteinExistence type="predicted"/>
<feature type="region of interest" description="Disordered" evidence="2">
    <location>
        <begin position="1"/>
        <end position="97"/>
    </location>
</feature>
<dbReference type="Proteomes" id="UP000232323">
    <property type="component" value="Unassembled WGS sequence"/>
</dbReference>
<gene>
    <name evidence="3" type="ORF">CEUSTIGMA_g6052.t1</name>
</gene>
<organism evidence="3 4">
    <name type="scientific">Chlamydomonas eustigma</name>
    <dbReference type="NCBI Taxonomy" id="1157962"/>
    <lineage>
        <taxon>Eukaryota</taxon>
        <taxon>Viridiplantae</taxon>
        <taxon>Chlorophyta</taxon>
        <taxon>core chlorophytes</taxon>
        <taxon>Chlorophyceae</taxon>
        <taxon>CS clade</taxon>
        <taxon>Chlamydomonadales</taxon>
        <taxon>Chlamydomonadaceae</taxon>
        <taxon>Chlamydomonas</taxon>
    </lineage>
</organism>
<dbReference type="OrthoDB" id="10693337at2759"/>
<dbReference type="STRING" id="1157962.A0A250X6A6"/>
<feature type="compositionally biased region" description="Basic and acidic residues" evidence="2">
    <location>
        <begin position="76"/>
        <end position="90"/>
    </location>
</feature>
<feature type="compositionally biased region" description="Basic and acidic residues" evidence="2">
    <location>
        <begin position="49"/>
        <end position="65"/>
    </location>
</feature>
<name>A0A250X6A6_9CHLO</name>
<sequence>MKAKDSRPKPEERQSAALRDKSNDQSLKWNSSTKGSVHNASKHNVQPLIKKDHGPYKKLADDKAMAKSQMPPGQPREVKNALGHETHDTRPSQQAVPVREQAFAPSATTPDHKVFVCQLAISPSGRPAPLSPLLMSMTPPECKAMLQAVEDAIEHVSTSSRTPSSQDRESTRSGHEELFEDWLRKAGLHSVPSSMRPQLKVLFEEARESTVLKSTLNAMKESELELAALEAADNARHVEILAADNDQLQTDIEALKQQLSLMKHQLLQVQLLQTSSHEPSKFGLNNANRHDLRSSAATRGEFVGSSSLIKEEGCQNEDEQDQTSEVVTCQSYVQQSEISLISGSPPRVPFSLWALDAENVLTALHKYSVTTSPLHARCAVVPENKHNKSRAVLPRLFQQQAALSTKDDEAPLKQDGPCPLPIQQAALTPTSSYHEDCPHSASSSLSLVSRPPQKVTYQDWLDTTLTAHSSSGGPDNTVTHAHRGQYSLFHGHVENIQHSTENSINEEGSEDMLTRILQMQPSAHAKHLSPQLSSSSGAVSELSLLSHTPPPPQPFKLWAQQVDFIQPACTSSTESAGSPVASQKIKHMPLRSSTANSGLSVLTHTPPPAVPFSQWAQEVGSAALLMPHSVQPSHTLSCSPISGLSILSYDSPPAVSGSYDEAGLIVIKGRDEALSALCECCLSSPPGRFTDSREETNISPLAREGTDLNVCCTDGSVSSQHMVDNSATTQGLILRNGVPVEIRQGFNSEEDQEDDAITHHKSPDMISRSASIILSTITISHDEEQAGCVSHEVSSLPLPDFSFPTAKVTTRLLARAWESVATEMNTVASLGAAEMPSSSGVVEGNPLSGLMTDNYHLCASEEVAASATEINVLSKEGKYGLPSKCNVPDSMPSQVISRVPIALTPSDQQVHKVHVAKVLQTQPKGRMSPAEGLLVDIPDTQSSLIIDSTATQCISRPSAVAPAQAFMTVPQCIIVQPVWAGEEVEMGFCTGRSFTPEHRLSSHVGKDVLIGTGRCGDAAVAANAATSAAATSAAAGSLSSPSSQAAELHSMPSPMLLGTPEPPAHYQPDDPHIAVVPTNLRDWVTNPHLKAFSAVNSGGGQSSLHASSATIGDRAFQSSAAHLVPPSTITMMPSSKSAPIHNIMASHAPWHDCGAPGSWTAAIQRSPLPASPMDWSPTPFTHYHNTDSKDSTAAGHSSGMPGLDHHYWDTSAARGAPMQYSTAVTAVATSAAAAGSTKAQAATTATAAVLLVSGCPQSLLLEETELLGVEDVCSPMSFLPAATSVDKAVMDNDENSSKVGGGSRVEPMTSDVSSFCWNSNKVGGGSRVEPMTSDVSSFCWNSGTEGMTNGGVNTCSPFLVQPADVDESGSVQNRAGKDIMHTRIIAADELSESTDHAPKIADVDVAMAPAIRYERDVDHLFTMTANVVVVPPIDIVRAEAAKVLLPPPTSQYSPAPVAPLFPLSTSPEDASSAVPSSTLSLTAASPVHYASSPSMLVHSFPAAMLLFDAPSSNCSSPLPAGSLLDPAFVMQLEPPQTTVTTGSADIFQEAILSAAAEPCLDSSEQQPDEALVISNTSPLPHNDVVSSQLHNREVADEPLQLTPCLPATLTRLLVQDMAAVFDDGPTSAAVDSTHGVAMRSSAADAITALADTSSSCLMSNCNSAKTPTIQTPAGTACNENPTIQTPGTACNDNPTIQTPGTACNDNPTIQTPGTACNDNPTIQTLGTACNDNPTIQTPGTACNDNPTIQTPGTACNDNPTIQTPAGTACNDNPTIQTPGTACSLLAGPSWSGAVQQQDRGCLQASAKPGLLLLQEGSLVRSKQLPSQQLMKASPASPAESCGESATPIAHFTYNSNAQRMSCSLFETQHQSTEAVEVTTEEVEGTVAASPAAASSPCRMLMTAAGASSIPLTCGNPSNGSRVPPQTMILSPAPGTKFQGSVSFKSLPFLTPHRQGDSALRMTVQGTTVGSSATQSLPFFTPQQLAFSVLSSSSPGSVNQSDTASMQTYSTPIPPSSIIQSEATSMQTTMVCRSPLTSTQQQQQQMTPWQQPLLGDEGSSPALSHEAFTFCTAANFEYTSAAMMMPESSHSFPIASQAGSHLSHNNVCLTTGDGGEAEHHGVECCGGKGTSSCEQRLMLDTMVLPSCSCSNDAAPEPEPLQKYSTEVTSKGSSWASSWYDRQHLYVLQSVESVEHDNGGACVSTMSSHLHSSSRILEVPYLISSTPSTDWRVDYEQTSVNQDINTVISSAATIMGASLHFMSSDNACQSPDTRISATTHNAGITNYSSCWEALEAVAPTPNNSPSALLSASMIHNSPNGVNYADIADEAPHAVLEQDLVHSSVTPCSSPSTSLLPREHSHHDSQRVVGCSSHHLPLGQLKDFEDCIVASMQTPFSSPSSSPPLPAEQCHNVLGQSGCCKLQELEDEEYMASLRIPHSSPSAALPTDTSGITLSCYHNPVSIEEAIVFKSDMISALTSPFKSDMISALTPFSSPSAPPGSSPHYDKATASSPEFENAADVIEEVITSLMLSTIFSSHHTAGGEDLQHNDDFIIMSTDTDDVIRRRSAAHDIPLSPTIKAPKGQSAVNMACSPKGQIAVNMACSPKGQSAVNMACSPKGQSAVNMACSPKGQSAVNMACSPKGQSAVNMACSPVRSPALNKRFSIAGGITSMTSPAAAESTSSDLITSITPVNSPTAVEDCSRSLFIILRRPSALAQLDNSKHFPEDFVFSSSCHFSSSAIPGDSTCAIRQASDSRASLLNNSTSHTDTSAAVPLSEDVFSGFLPFALLDKRWTVSRDEGPGLLINDDIQVGVGGLISAGNSSSLMSHCASAEYDIISRGGSSDQLSPAVVTTPAFSFSSRGAEAQQPRDQRSASSSIQGSALFFTPAASDGDVKIATPCSSVKGPTPSQIYLSPATSSASIGDAVPHTPYFSMAGSTEQQEPFLNDEGEQTPTSKYPLAGAADSKGLLLRSATTPEAPSASDTGCMLEFLTPLSAIPPSAQRFYGSASVAVAIPLLCTASVVHTPSACTAPYHSDLLLLAANTSNKGAAVRGEEAALSTPSILSISAAYLTPLSAPPSVNSLDHQQQQQAAYSAAARAHDPVIIKTPVLNKDSLVLLEVGSGSSTPALVASAGPSSSPAVVIGQPGHSGGTTRALTTSLQHQFDKIICFNTSSFNYSPQVHSSSPNTMISAVDVSVLPPTPPPNGLYEGVVTPNTGSYSYMGPGFQPSPLSHPGMSYSYMGPGFQPSPLSHQSALFPSLFASQNLMAGNNVEDIQSLSPALQFHPNMLTHDSTSISGDQPADKDHDGSSKGVMAFFEEKLLLCTPGETAGALLIGGAAVEQDLGGEGSLHDAARGPIISSDVIHGTKKSGGSPKASWRKAVEFHTTCTTPLLEMKSPAGRTDDESSSLMIGKWSLAAAEGMTDHSVSQAPYYSSACASMDSRSAPADIVLADNEAEAAVHAGSCVADDAEAAVHAGSGVADNEAESTVHAGSGVADDAEAAVHAGSGVADNEAESTVHAGSGVADDAEAAVHAGSGVADNEAESAVHAGSGVADEAETAVHAGSAAYHETPVLLQSTLPSDTTVMGTTASLLAAVLPSSADGCPNQKIVRQLRSLDSNSSKEMCVQTTPTLLPLLSRTNADRDDKSHSNQEVALKSAALCIPSLASASQLTTPGLLANSARNNMAFSSLCSLAGRNVTCMNLQYQESSSPNPVVTEPAGQQAVSRIDSNQGCVLHIVPTLQQVNSVTRNSKGHVQQSVWRGGSRLRMSDSEETEIRRRADALKIRVSPYFKRPVRCTVNQKQIE</sequence>
<comment type="caution">
    <text evidence="3">The sequence shown here is derived from an EMBL/GenBank/DDBJ whole genome shotgun (WGS) entry which is preliminary data.</text>
</comment>
<feature type="compositionally biased region" description="Polar residues" evidence="2">
    <location>
        <begin position="24"/>
        <end position="44"/>
    </location>
</feature>
<feature type="region of interest" description="Disordered" evidence="2">
    <location>
        <begin position="1824"/>
        <end position="1843"/>
    </location>
</feature>
<feature type="region of interest" description="Disordered" evidence="2">
    <location>
        <begin position="2855"/>
        <end position="2874"/>
    </location>
</feature>
<feature type="compositionally biased region" description="Polar residues" evidence="2">
    <location>
        <begin position="156"/>
        <end position="165"/>
    </location>
</feature>
<feature type="coiled-coil region" evidence="1">
    <location>
        <begin position="212"/>
        <end position="265"/>
    </location>
</feature>
<feature type="compositionally biased region" description="Basic and acidic residues" evidence="2">
    <location>
        <begin position="1"/>
        <end position="23"/>
    </location>
</feature>
<accession>A0A250X6A6</accession>
<keyword evidence="1" id="KW-0175">Coiled coil</keyword>
<protein>
    <submittedName>
        <fullName evidence="3">Uncharacterized protein</fullName>
    </submittedName>
</protein>
<dbReference type="EMBL" id="BEGY01000034">
    <property type="protein sequence ID" value="GAX78613.1"/>
    <property type="molecule type" value="Genomic_DNA"/>
</dbReference>
<evidence type="ECO:0000256" key="2">
    <source>
        <dbReference type="SAM" id="MobiDB-lite"/>
    </source>
</evidence>
<evidence type="ECO:0000313" key="4">
    <source>
        <dbReference type="Proteomes" id="UP000232323"/>
    </source>
</evidence>
<feature type="region of interest" description="Disordered" evidence="2">
    <location>
        <begin position="153"/>
        <end position="174"/>
    </location>
</feature>